<protein>
    <submittedName>
        <fullName evidence="1">Uncharacterized protein</fullName>
    </submittedName>
</protein>
<dbReference type="Proteomes" id="UP000198598">
    <property type="component" value="Unassembled WGS sequence"/>
</dbReference>
<dbReference type="AlphaFoldDB" id="A0A1I1SJT1"/>
<proteinExistence type="predicted"/>
<sequence length="130" mass="15069">MNKHLSDKFALTENGGSPKPILANWLEAAANFYLSYTQLITHVKQRIAKQDLRTAHKRHIGQCPVGQLLMMVIRMRRELEKLTQDMDQGGCLQKLPTRKKYSKLATHTLRLNHLNYQAKLRLDLDRQSMS</sequence>
<evidence type="ECO:0000313" key="2">
    <source>
        <dbReference type="Proteomes" id="UP000198598"/>
    </source>
</evidence>
<reference evidence="1 2" key="1">
    <citation type="submission" date="2016-10" db="EMBL/GenBank/DDBJ databases">
        <authorList>
            <person name="de Groot N.N."/>
        </authorList>
    </citation>
    <scope>NUCLEOTIDE SEQUENCE [LARGE SCALE GENOMIC DNA]</scope>
    <source>
        <strain evidence="1 2">DSM 26130</strain>
    </source>
</reference>
<evidence type="ECO:0000313" key="1">
    <source>
        <dbReference type="EMBL" id="SFD44113.1"/>
    </source>
</evidence>
<accession>A0A1I1SJT1</accession>
<name>A0A1I1SJT1_9BACT</name>
<gene>
    <name evidence="1" type="ORF">SAMN05216167_10553</name>
</gene>
<organism evidence="1 2">
    <name type="scientific">Spirosoma endophyticum</name>
    <dbReference type="NCBI Taxonomy" id="662367"/>
    <lineage>
        <taxon>Bacteria</taxon>
        <taxon>Pseudomonadati</taxon>
        <taxon>Bacteroidota</taxon>
        <taxon>Cytophagia</taxon>
        <taxon>Cytophagales</taxon>
        <taxon>Cytophagaceae</taxon>
        <taxon>Spirosoma</taxon>
    </lineage>
</organism>
<keyword evidence="2" id="KW-1185">Reference proteome</keyword>
<dbReference type="EMBL" id="FOLQ01000005">
    <property type="protein sequence ID" value="SFD44113.1"/>
    <property type="molecule type" value="Genomic_DNA"/>
</dbReference>